<gene>
    <name evidence="7" type="ORF">D1164_18120</name>
</gene>
<dbReference type="PROSITE" id="PS00671">
    <property type="entry name" value="D_2_HYDROXYACID_DH_3"/>
    <property type="match status" value="1"/>
</dbReference>
<dbReference type="InterPro" id="IPR050418">
    <property type="entry name" value="D-iso_2-hydroxyacid_DH_PdxB"/>
</dbReference>
<keyword evidence="2 4" id="KW-0560">Oxidoreductase</keyword>
<dbReference type="SUPFAM" id="SSF52283">
    <property type="entry name" value="Formate/glycerate dehydrogenase catalytic domain-like"/>
    <property type="match status" value="1"/>
</dbReference>
<reference evidence="7 8" key="1">
    <citation type="journal article" date="2015" name="Int. J. Syst. Evol. Microbiol.">
        <title>Mariniphaga sediminis sp. nov., isolated from coastal sediment.</title>
        <authorList>
            <person name="Wang F.Q."/>
            <person name="Shen Q.Y."/>
            <person name="Chen G.J."/>
            <person name="Du Z.J."/>
        </authorList>
    </citation>
    <scope>NUCLEOTIDE SEQUENCE [LARGE SCALE GENOMIC DNA]</scope>
    <source>
        <strain evidence="7 8">SY21</strain>
    </source>
</reference>
<evidence type="ECO:0000256" key="2">
    <source>
        <dbReference type="ARBA" id="ARBA00023002"/>
    </source>
</evidence>
<evidence type="ECO:0000313" key="8">
    <source>
        <dbReference type="Proteomes" id="UP000266441"/>
    </source>
</evidence>
<dbReference type="Pfam" id="PF02826">
    <property type="entry name" value="2-Hacid_dh_C"/>
    <property type="match status" value="1"/>
</dbReference>
<dbReference type="Gene3D" id="3.40.50.720">
    <property type="entry name" value="NAD(P)-binding Rossmann-like Domain"/>
    <property type="match status" value="2"/>
</dbReference>
<proteinExistence type="inferred from homology"/>
<dbReference type="PANTHER" id="PTHR43761:SF1">
    <property type="entry name" value="D-ISOMER SPECIFIC 2-HYDROXYACID DEHYDROGENASE CATALYTIC DOMAIN-CONTAINING PROTEIN-RELATED"/>
    <property type="match status" value="1"/>
</dbReference>
<dbReference type="FunFam" id="3.40.50.720:FF:000203">
    <property type="entry name" value="D-3-phosphoglycerate dehydrogenase (SerA)"/>
    <property type="match status" value="1"/>
</dbReference>
<dbReference type="InterPro" id="IPR036291">
    <property type="entry name" value="NAD(P)-bd_dom_sf"/>
</dbReference>
<comment type="similarity">
    <text evidence="1 4">Belongs to the D-isomer specific 2-hydroxyacid dehydrogenase family.</text>
</comment>
<dbReference type="EMBL" id="QWET01000016">
    <property type="protein sequence ID" value="RIH63850.1"/>
    <property type="molecule type" value="Genomic_DNA"/>
</dbReference>
<keyword evidence="3" id="KW-0520">NAD</keyword>
<evidence type="ECO:0000313" key="7">
    <source>
        <dbReference type="EMBL" id="RIH63850.1"/>
    </source>
</evidence>
<dbReference type="Pfam" id="PF00389">
    <property type="entry name" value="2-Hacid_dh"/>
    <property type="match status" value="1"/>
</dbReference>
<dbReference type="Proteomes" id="UP000266441">
    <property type="component" value="Unassembled WGS sequence"/>
</dbReference>
<feature type="domain" description="D-isomer specific 2-hydroxyacid dehydrogenase NAD-binding" evidence="6">
    <location>
        <begin position="108"/>
        <end position="285"/>
    </location>
</feature>
<name>A0A399D0G4_9BACT</name>
<keyword evidence="8" id="KW-1185">Reference proteome</keyword>
<dbReference type="CDD" id="cd12162">
    <property type="entry name" value="2-Hacid_dh_4"/>
    <property type="match status" value="1"/>
</dbReference>
<dbReference type="InterPro" id="IPR006139">
    <property type="entry name" value="D-isomer_2_OHA_DH_cat_dom"/>
</dbReference>
<evidence type="ECO:0000256" key="1">
    <source>
        <dbReference type="ARBA" id="ARBA00005854"/>
    </source>
</evidence>
<sequence>MKIVVLDGYTSNPGDLSWEGIQQLGDCTVYDRTPPEKTAERSKGAQAVFTNKVVFDKAIINQLPDLQFIGVLATGYNVVDLEAASAAGIVVANIPAYSTTSVAQMVFSHILHQVQNISEHAASVKKGDWATSIDFSYHITPQTELEGKTLGIIGFGQIGQAVAKIGLAFGMNILFNNRSQKGTGLKARQVDLDTLLAESDFISVNCPLTSKNEGFINKATIEKMKPSAILINTGRGPLINEHDLAEALNSGRIAGAGLDVLSTEPPSPDNPLSQAKNCHITPHIAWATTEARKRLIHIATENLKTFIEGNPQNVVS</sequence>
<evidence type="ECO:0000259" key="6">
    <source>
        <dbReference type="Pfam" id="PF02826"/>
    </source>
</evidence>
<dbReference type="OrthoDB" id="9777288at2"/>
<dbReference type="RefSeq" id="WP_119351308.1">
    <property type="nucleotide sequence ID" value="NZ_QWET01000016.1"/>
</dbReference>
<evidence type="ECO:0000259" key="5">
    <source>
        <dbReference type="Pfam" id="PF00389"/>
    </source>
</evidence>
<dbReference type="AlphaFoldDB" id="A0A399D0G4"/>
<comment type="caution">
    <text evidence="7">The sequence shown here is derived from an EMBL/GenBank/DDBJ whole genome shotgun (WGS) entry which is preliminary data.</text>
</comment>
<dbReference type="PROSITE" id="PS00670">
    <property type="entry name" value="D_2_HYDROXYACID_DH_2"/>
    <property type="match status" value="1"/>
</dbReference>
<feature type="domain" description="D-isomer specific 2-hydroxyacid dehydrogenase catalytic" evidence="5">
    <location>
        <begin position="21"/>
        <end position="315"/>
    </location>
</feature>
<dbReference type="InterPro" id="IPR006140">
    <property type="entry name" value="D-isomer_DH_NAD-bd"/>
</dbReference>
<evidence type="ECO:0000256" key="3">
    <source>
        <dbReference type="ARBA" id="ARBA00023027"/>
    </source>
</evidence>
<dbReference type="PANTHER" id="PTHR43761">
    <property type="entry name" value="D-ISOMER SPECIFIC 2-HYDROXYACID DEHYDROGENASE FAMILY PROTEIN (AFU_ORTHOLOGUE AFUA_1G13630)"/>
    <property type="match status" value="1"/>
</dbReference>
<accession>A0A399D0G4</accession>
<evidence type="ECO:0000256" key="4">
    <source>
        <dbReference type="RuleBase" id="RU003719"/>
    </source>
</evidence>
<dbReference type="InterPro" id="IPR029753">
    <property type="entry name" value="D-isomer_DH_CS"/>
</dbReference>
<dbReference type="GO" id="GO:0016616">
    <property type="term" value="F:oxidoreductase activity, acting on the CH-OH group of donors, NAD or NADP as acceptor"/>
    <property type="evidence" value="ECO:0007669"/>
    <property type="project" value="InterPro"/>
</dbReference>
<organism evidence="7 8">
    <name type="scientific">Mariniphaga sediminis</name>
    <dbReference type="NCBI Taxonomy" id="1628158"/>
    <lineage>
        <taxon>Bacteria</taxon>
        <taxon>Pseudomonadati</taxon>
        <taxon>Bacteroidota</taxon>
        <taxon>Bacteroidia</taxon>
        <taxon>Marinilabiliales</taxon>
        <taxon>Prolixibacteraceae</taxon>
        <taxon>Mariniphaga</taxon>
    </lineage>
</organism>
<dbReference type="GO" id="GO:0051287">
    <property type="term" value="F:NAD binding"/>
    <property type="evidence" value="ECO:0007669"/>
    <property type="project" value="InterPro"/>
</dbReference>
<dbReference type="SUPFAM" id="SSF51735">
    <property type="entry name" value="NAD(P)-binding Rossmann-fold domains"/>
    <property type="match status" value="1"/>
</dbReference>
<protein>
    <submittedName>
        <fullName evidence="7">D-2-hydroxyacid dehydrogenase</fullName>
    </submittedName>
</protein>